<evidence type="ECO:0000313" key="6">
    <source>
        <dbReference type="EMBL" id="PIR04845.1"/>
    </source>
</evidence>
<dbReference type="SUPFAM" id="SSF56519">
    <property type="entry name" value="Penicillin binding protein dimerisation domain"/>
    <property type="match status" value="1"/>
</dbReference>
<evidence type="ECO:0000256" key="1">
    <source>
        <dbReference type="ARBA" id="ARBA00004370"/>
    </source>
</evidence>
<evidence type="ECO:0008006" key="8">
    <source>
        <dbReference type="Google" id="ProtNLM"/>
    </source>
</evidence>
<dbReference type="GO" id="GO:0008658">
    <property type="term" value="F:penicillin binding"/>
    <property type="evidence" value="ECO:0007669"/>
    <property type="project" value="InterPro"/>
</dbReference>
<feature type="transmembrane region" description="Helical" evidence="3">
    <location>
        <begin position="33"/>
        <end position="53"/>
    </location>
</feature>
<dbReference type="AlphaFoldDB" id="A0A2H0N9N5"/>
<dbReference type="InterPro" id="IPR050515">
    <property type="entry name" value="Beta-lactam/transpept"/>
</dbReference>
<dbReference type="GO" id="GO:0005886">
    <property type="term" value="C:plasma membrane"/>
    <property type="evidence" value="ECO:0007669"/>
    <property type="project" value="TreeGrafter"/>
</dbReference>
<reference evidence="6 7" key="1">
    <citation type="submission" date="2017-09" db="EMBL/GenBank/DDBJ databases">
        <title>Depth-based differentiation of microbial function through sediment-hosted aquifers and enrichment of novel symbionts in the deep terrestrial subsurface.</title>
        <authorList>
            <person name="Probst A.J."/>
            <person name="Ladd B."/>
            <person name="Jarett J.K."/>
            <person name="Geller-Mcgrath D.E."/>
            <person name="Sieber C.M."/>
            <person name="Emerson J.B."/>
            <person name="Anantharaman K."/>
            <person name="Thomas B.C."/>
            <person name="Malmstrom R."/>
            <person name="Stieglmeier M."/>
            <person name="Klingl A."/>
            <person name="Woyke T."/>
            <person name="Ryan C.M."/>
            <person name="Banfield J.F."/>
        </authorList>
    </citation>
    <scope>NUCLEOTIDE SEQUENCE [LARGE SCALE GENOMIC DNA]</scope>
    <source>
        <strain evidence="6">CG11_big_fil_rev_8_21_14_0_20_35_14</strain>
    </source>
</reference>
<feature type="domain" description="Penicillin-binding protein dimerisation" evidence="5">
    <location>
        <begin position="77"/>
        <end position="247"/>
    </location>
</feature>
<dbReference type="InterPro" id="IPR036138">
    <property type="entry name" value="PBP_dimer_sf"/>
</dbReference>
<protein>
    <recommendedName>
        <fullName evidence="8">Penicillin-binding protein 2</fullName>
    </recommendedName>
</protein>
<dbReference type="Gene3D" id="3.40.710.10">
    <property type="entry name" value="DD-peptidase/beta-lactamase superfamily"/>
    <property type="match status" value="1"/>
</dbReference>
<evidence type="ECO:0000259" key="4">
    <source>
        <dbReference type="Pfam" id="PF00905"/>
    </source>
</evidence>
<keyword evidence="3" id="KW-1133">Transmembrane helix</keyword>
<dbReference type="Proteomes" id="UP000229893">
    <property type="component" value="Unassembled WGS sequence"/>
</dbReference>
<comment type="caution">
    <text evidence="6">The sequence shown here is derived from an EMBL/GenBank/DDBJ whole genome shotgun (WGS) entry which is preliminary data.</text>
</comment>
<evidence type="ECO:0000313" key="7">
    <source>
        <dbReference type="Proteomes" id="UP000229893"/>
    </source>
</evidence>
<organism evidence="6 7">
    <name type="scientific">Candidatus Liptonbacteria bacterium CG11_big_fil_rev_8_21_14_0_20_35_14</name>
    <dbReference type="NCBI Taxonomy" id="1974634"/>
    <lineage>
        <taxon>Bacteria</taxon>
        <taxon>Candidatus Liptoniibacteriota</taxon>
    </lineage>
</organism>
<keyword evidence="3" id="KW-0812">Transmembrane</keyword>
<proteinExistence type="predicted"/>
<evidence type="ECO:0000259" key="5">
    <source>
        <dbReference type="Pfam" id="PF03717"/>
    </source>
</evidence>
<dbReference type="InterPro" id="IPR012338">
    <property type="entry name" value="Beta-lactam/transpept-like"/>
</dbReference>
<dbReference type="GO" id="GO:0071555">
    <property type="term" value="P:cell wall organization"/>
    <property type="evidence" value="ECO:0007669"/>
    <property type="project" value="TreeGrafter"/>
</dbReference>
<dbReference type="SUPFAM" id="SSF56601">
    <property type="entry name" value="beta-lactamase/transpeptidase-like"/>
    <property type="match status" value="1"/>
</dbReference>
<feature type="domain" description="Penicillin-binding protein transpeptidase" evidence="4">
    <location>
        <begin position="288"/>
        <end position="610"/>
    </location>
</feature>
<evidence type="ECO:0000256" key="3">
    <source>
        <dbReference type="SAM" id="Phobius"/>
    </source>
</evidence>
<dbReference type="EMBL" id="PCWO01000032">
    <property type="protein sequence ID" value="PIR04845.1"/>
    <property type="molecule type" value="Genomic_DNA"/>
</dbReference>
<name>A0A2H0N9N5_9BACT</name>
<dbReference type="InterPro" id="IPR005311">
    <property type="entry name" value="PBP_dimer"/>
</dbReference>
<dbReference type="Pfam" id="PF03717">
    <property type="entry name" value="PBP_dimer"/>
    <property type="match status" value="1"/>
</dbReference>
<evidence type="ECO:0000256" key="2">
    <source>
        <dbReference type="ARBA" id="ARBA00023136"/>
    </source>
</evidence>
<keyword evidence="2 3" id="KW-0472">Membrane</keyword>
<comment type="subcellular location">
    <subcellularLocation>
        <location evidence="1">Membrane</location>
    </subcellularLocation>
</comment>
<dbReference type="Pfam" id="PF00905">
    <property type="entry name" value="Transpeptidase"/>
    <property type="match status" value="1"/>
</dbReference>
<dbReference type="Gene3D" id="3.90.1310.10">
    <property type="entry name" value="Penicillin-binding protein 2a (Domain 2)"/>
    <property type="match status" value="1"/>
</dbReference>
<sequence length="619" mass="69438">MFKRKKDKKFIFDECVSTIGSVDSIEKPVSNNVFKIALIFLLLSFTIVAFRLIQLNIVKGAFYIDRSESNVTREVKTPSPRGLIIDRYGVPLVENIPTFSVVINVADLFLNNDQKPYIIKTISNILNLNEVAIEEKLEAINLERNSELLIAKNINLEDALFIKSQKLPSIFIVDDYRRHYLYPGTFSHILGYTAEVTKDDLKQNAKLDLGDDIGKAGLELYYDEYLRGKKGTLIDFKDVRGEIIENYKIEKGESGHTLKLTIDAELQQFFYDRMSLALNNLDRTSGVGLAINPQTGEILAALSFPSFDNNAFTNDDRSNERLPLLTDPQRPLFNRFVSGLYNPGSTIKPLVALAALTEKVVTTKDIFFSKGYIEVPNPYDANNPSRFVDWRPNGWVDVYSSLAKSSNIYYYYIGGGFEDTVGLGIKRLNLWWQKFLLDVPSGIDLRGEAVGFLPDPEEKEIRSGSPWRVGDTYNVSIGQGDLSITPISLINYISTIANGGKIMSPYLSSSHREPKVLKDISPEIKEFIGDIQKGMLDATTKDYGTAYIMHNLPVQVGAKTGSAQVSNNKKTNAFFVGFAPYKNPAIAILVLVEDAREGSLNTVPIAKEVLYWYATNRLK</sequence>
<dbReference type="PANTHER" id="PTHR30627">
    <property type="entry name" value="PEPTIDOGLYCAN D,D-TRANSPEPTIDASE"/>
    <property type="match status" value="1"/>
</dbReference>
<gene>
    <name evidence="6" type="ORF">COV57_02330</name>
</gene>
<accession>A0A2H0N9N5</accession>
<dbReference type="InterPro" id="IPR001460">
    <property type="entry name" value="PCN-bd_Tpept"/>
</dbReference>